<dbReference type="InParanoid" id="A0A163M9N5"/>
<gene>
    <name evidence="2" type="primary">ABSGL_08462.1 scaffold 10128</name>
</gene>
<sequence length="130" mass="14927">MAPLVKTRHDYIELSNTLNEDDEPPDLQQPLQHQELDNTSYPMGHKRSVSIHRDSMEALLEEASSLSPEEEEQHAKLKLTIMDPKNLVFQVRKLGLYAVSTYSLEYHTSFNHSPCHITQLSLQQPSPFLT</sequence>
<evidence type="ECO:0000313" key="3">
    <source>
        <dbReference type="Proteomes" id="UP000078561"/>
    </source>
</evidence>
<organism evidence="2">
    <name type="scientific">Absidia glauca</name>
    <name type="common">Pin mould</name>
    <dbReference type="NCBI Taxonomy" id="4829"/>
    <lineage>
        <taxon>Eukaryota</taxon>
        <taxon>Fungi</taxon>
        <taxon>Fungi incertae sedis</taxon>
        <taxon>Mucoromycota</taxon>
        <taxon>Mucoromycotina</taxon>
        <taxon>Mucoromycetes</taxon>
        <taxon>Mucorales</taxon>
        <taxon>Cunninghamellaceae</taxon>
        <taxon>Absidia</taxon>
    </lineage>
</organism>
<accession>A0A163M9N5</accession>
<name>A0A163M9N5_ABSGL</name>
<protein>
    <submittedName>
        <fullName evidence="2">Uncharacterized protein</fullName>
    </submittedName>
</protein>
<evidence type="ECO:0000313" key="2">
    <source>
        <dbReference type="EMBL" id="SAM02659.1"/>
    </source>
</evidence>
<dbReference type="Proteomes" id="UP000078561">
    <property type="component" value="Unassembled WGS sequence"/>
</dbReference>
<proteinExistence type="predicted"/>
<dbReference type="AlphaFoldDB" id="A0A163M9N5"/>
<keyword evidence="3" id="KW-1185">Reference proteome</keyword>
<feature type="compositionally biased region" description="Polar residues" evidence="1">
    <location>
        <begin position="29"/>
        <end position="41"/>
    </location>
</feature>
<dbReference type="EMBL" id="LT553932">
    <property type="protein sequence ID" value="SAM02659.1"/>
    <property type="molecule type" value="Genomic_DNA"/>
</dbReference>
<evidence type="ECO:0000256" key="1">
    <source>
        <dbReference type="SAM" id="MobiDB-lite"/>
    </source>
</evidence>
<feature type="region of interest" description="Disordered" evidence="1">
    <location>
        <begin position="17"/>
        <end position="46"/>
    </location>
</feature>
<reference evidence="2" key="1">
    <citation type="submission" date="2016-04" db="EMBL/GenBank/DDBJ databases">
        <authorList>
            <person name="Evans L.H."/>
            <person name="Alamgir A."/>
            <person name="Owens N."/>
            <person name="Weber N.D."/>
            <person name="Virtaneva K."/>
            <person name="Barbian K."/>
            <person name="Babar A."/>
            <person name="Rosenke K."/>
        </authorList>
    </citation>
    <scope>NUCLEOTIDE SEQUENCE [LARGE SCALE GENOMIC DNA]</scope>
    <source>
        <strain evidence="2">CBS 101.48</strain>
    </source>
</reference>